<feature type="compositionally biased region" description="Basic and acidic residues" evidence="1">
    <location>
        <begin position="74"/>
        <end position="83"/>
    </location>
</feature>
<feature type="compositionally biased region" description="Basic and acidic residues" evidence="1">
    <location>
        <begin position="317"/>
        <end position="339"/>
    </location>
</feature>
<proteinExistence type="predicted"/>
<gene>
    <name evidence="2" type="ORF">BBOV_II000250</name>
</gene>
<feature type="region of interest" description="Disordered" evidence="1">
    <location>
        <begin position="68"/>
        <end position="345"/>
    </location>
</feature>
<comment type="caution">
    <text evidence="2">The sequence shown here is derived from an EMBL/GenBank/DDBJ whole genome shotgun (WGS) entry which is preliminary data.</text>
</comment>
<feature type="compositionally biased region" description="Basic and acidic residues" evidence="1">
    <location>
        <begin position="202"/>
        <end position="222"/>
    </location>
</feature>
<feature type="compositionally biased region" description="Low complexity" evidence="1">
    <location>
        <begin position="183"/>
        <end position="197"/>
    </location>
</feature>
<dbReference type="EMBL" id="AAXT01000003">
    <property type="protein sequence ID" value="EDO05986.1"/>
    <property type="molecule type" value="Genomic_DNA"/>
</dbReference>
<dbReference type="Proteomes" id="UP000002173">
    <property type="component" value="Chromosome 2"/>
</dbReference>
<keyword evidence="3" id="KW-1185">Reference proteome</keyword>
<evidence type="ECO:0000313" key="2">
    <source>
        <dbReference type="EMBL" id="EDO05986.1"/>
    </source>
</evidence>
<dbReference type="VEuPathDB" id="PiroplasmaDB:BBOV_II000250"/>
<evidence type="ECO:0000313" key="3">
    <source>
        <dbReference type="Proteomes" id="UP000002173"/>
    </source>
</evidence>
<feature type="compositionally biased region" description="Acidic residues" evidence="1">
    <location>
        <begin position="121"/>
        <end position="167"/>
    </location>
</feature>
<protein>
    <submittedName>
        <fullName evidence="2">Uncharacterized protein</fullName>
    </submittedName>
</protein>
<dbReference type="AlphaFoldDB" id="A7ASS5"/>
<dbReference type="InParanoid" id="A7ASS5"/>
<evidence type="ECO:0000256" key="1">
    <source>
        <dbReference type="SAM" id="MobiDB-lite"/>
    </source>
</evidence>
<accession>A7ASS5</accession>
<organism evidence="2 3">
    <name type="scientific">Babesia bovis</name>
    <dbReference type="NCBI Taxonomy" id="5865"/>
    <lineage>
        <taxon>Eukaryota</taxon>
        <taxon>Sar</taxon>
        <taxon>Alveolata</taxon>
        <taxon>Apicomplexa</taxon>
        <taxon>Aconoidasida</taxon>
        <taxon>Piroplasmida</taxon>
        <taxon>Babesiidae</taxon>
        <taxon>Babesia</taxon>
    </lineage>
</organism>
<name>A7ASS5_BABBO</name>
<reference evidence="2 3" key="1">
    <citation type="journal article" date="2007" name="PLoS Pathog.">
        <title>Genome sequence of Babesia bovis and comparative analysis of apicomplexan hemoprotozoa.</title>
        <authorList>
            <person name="Brayton K.A."/>
            <person name="Lau A.O.T."/>
            <person name="Herndon D.R."/>
            <person name="Hannick L."/>
            <person name="Kappmeyer L.S."/>
            <person name="Berens S.J."/>
            <person name="Bidwell S.L."/>
            <person name="Brown W.C."/>
            <person name="Crabtree J."/>
            <person name="Fadrosh D."/>
            <person name="Feldblum T."/>
            <person name="Forberger H.A."/>
            <person name="Haas B.J."/>
            <person name="Howell J.M."/>
            <person name="Khouri H."/>
            <person name="Koo H."/>
            <person name="Mann D.J."/>
            <person name="Norimine J."/>
            <person name="Paulsen I.T."/>
            <person name="Radune D."/>
            <person name="Ren Q."/>
            <person name="Smith R.K. Jr."/>
            <person name="Suarez C.E."/>
            <person name="White O."/>
            <person name="Wortman J.R."/>
            <person name="Knowles D.P. Jr."/>
            <person name="McElwain T.F."/>
            <person name="Nene V.M."/>
        </authorList>
    </citation>
    <scope>NUCLEOTIDE SEQUENCE [LARGE SCALE GENOMIC DNA]</scope>
    <source>
        <strain evidence="2">T2Bo</strain>
    </source>
</reference>
<feature type="compositionally biased region" description="Acidic residues" evidence="1">
    <location>
        <begin position="87"/>
        <end position="106"/>
    </location>
</feature>
<sequence>MLLPQALPNNMVDFEVPSLFEELGAASGQLSGEGFEYTQRAYWTAGRKALPHQLIFKLFNDYRSLYDTPPPARKASDYEEREILSGSEDEEHVGDDDSLYSDDESVYGDKDALAGPQIDSDGMDSDDDIDEVISDDDSDISDDSEYMSDVEDDMASDQDLSDSDESTGEFSSGSSDIEDGMLSSGDSTDSDTSSGTSEDVEPLGKSKYRTETKAIAKLEPIKGAKTHGPGKETSRKKQGQVKLAVTATPTKKSKVKPSQGSKDPTVARSGEPGRAKSSLASSSDELIMEPGDTGGKAKGRKASGKPDASVATKSTRPSKEVKPGKKRDDKRKEHRHDPLSDMDSEGGMFFQCHGYICYRT</sequence>